<reference evidence="3" key="1">
    <citation type="submission" date="2016-04" db="UniProtKB">
        <authorList>
            <consortium name="WormBaseParasite"/>
        </authorList>
    </citation>
    <scope>IDENTIFICATION</scope>
</reference>
<evidence type="ECO:0000313" key="2">
    <source>
        <dbReference type="Proteomes" id="UP000267027"/>
    </source>
</evidence>
<dbReference type="OrthoDB" id="5858960at2759"/>
<dbReference type="Proteomes" id="UP000267027">
    <property type="component" value="Unassembled WGS sequence"/>
</dbReference>
<protein>
    <submittedName>
        <fullName evidence="3">ORF2</fullName>
    </submittedName>
</protein>
<organism evidence="3">
    <name type="scientific">Angiostrongylus costaricensis</name>
    <name type="common">Nematode worm</name>
    <dbReference type="NCBI Taxonomy" id="334426"/>
    <lineage>
        <taxon>Eukaryota</taxon>
        <taxon>Metazoa</taxon>
        <taxon>Ecdysozoa</taxon>
        <taxon>Nematoda</taxon>
        <taxon>Chromadorea</taxon>
        <taxon>Rhabditida</taxon>
        <taxon>Rhabditina</taxon>
        <taxon>Rhabditomorpha</taxon>
        <taxon>Strongyloidea</taxon>
        <taxon>Metastrongylidae</taxon>
        <taxon>Angiostrongylus</taxon>
    </lineage>
</organism>
<sequence length="308" mass="36249">MLAHSADYLRRAHGEVIYLNTGEYPVEDLRARLVVMHRCNGIPSALLFRSFFRPMPSYKLREFVPVPTSVTQELQESLCGLPEDEGEDDLDVWPPHHIPQRFWTWCKANFLTPIDAEYLRDFKALLLDKYSPEALKCYYLNENGIHPSTPFKAYKVDSPALATLSVIAEDEEIEQHYRDIGGRIIKMLVERGWIKFVHVLLRLIFKQRYLGLIPSSTEHVYREIAECSATREIAISQEGKEDDDDSELFQLFLLGINMYRNIPIRRVPTHTELPTLRTALRLRNRKARQHYGSMYKRLRKYRRYSKFR</sequence>
<accession>A0A158PF14</accession>
<keyword evidence="2" id="KW-1185">Reference proteome</keyword>
<dbReference type="WBParaSite" id="ACOC_0000271801-mRNA-1">
    <property type="protein sequence ID" value="ACOC_0000271801-mRNA-1"/>
    <property type="gene ID" value="ACOC_0000271801"/>
</dbReference>
<proteinExistence type="predicted"/>
<evidence type="ECO:0000313" key="3">
    <source>
        <dbReference type="WBParaSite" id="ACOC_0000271801-mRNA-1"/>
    </source>
</evidence>
<dbReference type="STRING" id="334426.A0A158PF14"/>
<dbReference type="AlphaFoldDB" id="A0A158PF14"/>
<evidence type="ECO:0000313" key="1">
    <source>
        <dbReference type="EMBL" id="VDM54304.1"/>
    </source>
</evidence>
<gene>
    <name evidence="1" type="ORF">ACOC_LOCUS2719</name>
</gene>
<dbReference type="EMBL" id="UYYA01000602">
    <property type="protein sequence ID" value="VDM54304.1"/>
    <property type="molecule type" value="Genomic_DNA"/>
</dbReference>
<name>A0A158PF14_ANGCS</name>
<reference evidence="1 2" key="2">
    <citation type="submission" date="2018-11" db="EMBL/GenBank/DDBJ databases">
        <authorList>
            <consortium name="Pathogen Informatics"/>
        </authorList>
    </citation>
    <scope>NUCLEOTIDE SEQUENCE [LARGE SCALE GENOMIC DNA]</scope>
    <source>
        <strain evidence="1 2">Costa Rica</strain>
    </source>
</reference>